<dbReference type="EMBL" id="CASHTH010000113">
    <property type="protein sequence ID" value="CAI7991424.1"/>
    <property type="molecule type" value="Genomic_DNA"/>
</dbReference>
<gene>
    <name evidence="3" type="ORF">GBAR_LOCUS729</name>
</gene>
<evidence type="ECO:0000256" key="2">
    <source>
        <dbReference type="ARBA" id="ARBA00012176"/>
    </source>
</evidence>
<comment type="similarity">
    <text evidence="1">Belongs to the PIGL family.</text>
</comment>
<dbReference type="InterPro" id="IPR024078">
    <property type="entry name" value="LmbE-like_dom_sf"/>
</dbReference>
<dbReference type="AlphaFoldDB" id="A0AA35VTB7"/>
<dbReference type="GO" id="GO:0000225">
    <property type="term" value="F:N-acetylglucosaminylphosphatidylinositol deacetylase activity"/>
    <property type="evidence" value="ECO:0007669"/>
    <property type="project" value="UniProtKB-EC"/>
</dbReference>
<reference evidence="3" key="1">
    <citation type="submission" date="2023-03" db="EMBL/GenBank/DDBJ databases">
        <authorList>
            <person name="Steffen K."/>
            <person name="Cardenas P."/>
        </authorList>
    </citation>
    <scope>NUCLEOTIDE SEQUENCE</scope>
</reference>
<accession>A0AA35VTB7</accession>
<dbReference type="Gene3D" id="3.40.50.10320">
    <property type="entry name" value="LmbE-like"/>
    <property type="match status" value="1"/>
</dbReference>
<sequence>MLASAGARVTLVCATNGDVGEISDPILATPENLWQVRKQELRNAMDITGISDVRFLDYRDSGMDGTDDNRHPNAYCNAGADTVVDRLAEVIAEINPHVILTHDPSGGYGHPDHKTMCAHTTIAAERASDPDAATPLLYYVCFPRSVFQRWWQEMIDRGIEPPFAVDAIDSLGTPDEEVTTTLDVSVWVETKLTSLACHRTQISDDGPFEQLPQDVLEFFIQTVLPTTPFLGRPIHGAAVNIREIRFPRGPRSRESIGIIYTVIEDDRTVELAGIYLIS</sequence>
<dbReference type="Pfam" id="PF02585">
    <property type="entry name" value="PIG-L"/>
    <property type="match status" value="1"/>
</dbReference>
<dbReference type="SUPFAM" id="SSF102588">
    <property type="entry name" value="LmbE-like"/>
    <property type="match status" value="1"/>
</dbReference>
<evidence type="ECO:0000313" key="4">
    <source>
        <dbReference type="Proteomes" id="UP001174909"/>
    </source>
</evidence>
<keyword evidence="4" id="KW-1185">Reference proteome</keyword>
<dbReference type="PANTHER" id="PTHR12993:SF26">
    <property type="entry name" value="1D-MYO-INOSITOL 2-ACETAMIDO-2-DEOXY-ALPHA-D-GLUCOPYRANOSIDE DEACETYLASE"/>
    <property type="match status" value="1"/>
</dbReference>
<dbReference type="InterPro" id="IPR003737">
    <property type="entry name" value="GlcNAc_PI_deacetylase-related"/>
</dbReference>
<evidence type="ECO:0000313" key="3">
    <source>
        <dbReference type="EMBL" id="CAI7991424.1"/>
    </source>
</evidence>
<proteinExistence type="inferred from homology"/>
<dbReference type="Proteomes" id="UP001174909">
    <property type="component" value="Unassembled WGS sequence"/>
</dbReference>
<comment type="caution">
    <text evidence="3">The sequence shown here is derived from an EMBL/GenBank/DDBJ whole genome shotgun (WGS) entry which is preliminary data.</text>
</comment>
<dbReference type="PANTHER" id="PTHR12993">
    <property type="entry name" value="N-ACETYLGLUCOSAMINYL-PHOSPHATIDYLINOSITOL DE-N-ACETYLASE-RELATED"/>
    <property type="match status" value="1"/>
</dbReference>
<name>A0AA35VTB7_GEOBA</name>
<evidence type="ECO:0000256" key="1">
    <source>
        <dbReference type="ARBA" id="ARBA00006066"/>
    </source>
</evidence>
<dbReference type="EC" id="3.5.1.89" evidence="2"/>
<protein>
    <recommendedName>
        <fullName evidence="2">N-acetylglucosaminylphosphatidylinositol deacetylase</fullName>
        <ecNumber evidence="2">3.5.1.89</ecNumber>
    </recommendedName>
</protein>
<organism evidence="3 4">
    <name type="scientific">Geodia barretti</name>
    <name type="common">Barrett's horny sponge</name>
    <dbReference type="NCBI Taxonomy" id="519541"/>
    <lineage>
        <taxon>Eukaryota</taxon>
        <taxon>Metazoa</taxon>
        <taxon>Porifera</taxon>
        <taxon>Demospongiae</taxon>
        <taxon>Heteroscleromorpha</taxon>
        <taxon>Tetractinellida</taxon>
        <taxon>Astrophorina</taxon>
        <taxon>Geodiidae</taxon>
        <taxon>Geodia</taxon>
    </lineage>
</organism>